<feature type="compositionally biased region" description="Basic and acidic residues" evidence="1">
    <location>
        <begin position="43"/>
        <end position="62"/>
    </location>
</feature>
<dbReference type="Proteomes" id="UP001487740">
    <property type="component" value="Unassembled WGS sequence"/>
</dbReference>
<feature type="compositionally biased region" description="Basic and acidic residues" evidence="1">
    <location>
        <begin position="1"/>
        <end position="11"/>
    </location>
</feature>
<evidence type="ECO:0000313" key="3">
    <source>
        <dbReference type="Proteomes" id="UP001487740"/>
    </source>
</evidence>
<dbReference type="AlphaFoldDB" id="A0AAW0TA47"/>
<comment type="caution">
    <text evidence="2">The sequence shown here is derived from an EMBL/GenBank/DDBJ whole genome shotgun (WGS) entry which is preliminary data.</text>
</comment>
<sequence>MVGHSRGEGRGRPNGRACYHTEIPTGEDPQDGLEPPYYVQDLNKQRSIDDVKKMPEDYRHVGPTEPLYHQPPTALETQERVSDLLYS</sequence>
<evidence type="ECO:0000313" key="2">
    <source>
        <dbReference type="EMBL" id="KAK8384523.1"/>
    </source>
</evidence>
<reference evidence="2 3" key="1">
    <citation type="submission" date="2023-03" db="EMBL/GenBank/DDBJ databases">
        <title>High-quality genome of Scylla paramamosain provides insights in environmental adaptation.</title>
        <authorList>
            <person name="Zhang L."/>
        </authorList>
    </citation>
    <scope>NUCLEOTIDE SEQUENCE [LARGE SCALE GENOMIC DNA]</scope>
    <source>
        <strain evidence="2">LZ_2023a</strain>
        <tissue evidence="2">Muscle</tissue>
    </source>
</reference>
<gene>
    <name evidence="2" type="ORF">O3P69_014238</name>
</gene>
<name>A0AAW0TA47_SCYPA</name>
<accession>A0AAW0TA47</accession>
<evidence type="ECO:0000256" key="1">
    <source>
        <dbReference type="SAM" id="MobiDB-lite"/>
    </source>
</evidence>
<feature type="compositionally biased region" description="Basic and acidic residues" evidence="1">
    <location>
        <begin position="77"/>
        <end position="87"/>
    </location>
</feature>
<organism evidence="2 3">
    <name type="scientific">Scylla paramamosain</name>
    <name type="common">Mud crab</name>
    <dbReference type="NCBI Taxonomy" id="85552"/>
    <lineage>
        <taxon>Eukaryota</taxon>
        <taxon>Metazoa</taxon>
        <taxon>Ecdysozoa</taxon>
        <taxon>Arthropoda</taxon>
        <taxon>Crustacea</taxon>
        <taxon>Multicrustacea</taxon>
        <taxon>Malacostraca</taxon>
        <taxon>Eumalacostraca</taxon>
        <taxon>Eucarida</taxon>
        <taxon>Decapoda</taxon>
        <taxon>Pleocyemata</taxon>
        <taxon>Brachyura</taxon>
        <taxon>Eubrachyura</taxon>
        <taxon>Portunoidea</taxon>
        <taxon>Portunidae</taxon>
        <taxon>Portuninae</taxon>
        <taxon>Scylla</taxon>
    </lineage>
</organism>
<feature type="region of interest" description="Disordered" evidence="1">
    <location>
        <begin position="1"/>
        <end position="87"/>
    </location>
</feature>
<dbReference type="EMBL" id="JARAKH010000034">
    <property type="protein sequence ID" value="KAK8384523.1"/>
    <property type="molecule type" value="Genomic_DNA"/>
</dbReference>
<keyword evidence="3" id="KW-1185">Reference proteome</keyword>
<protein>
    <submittedName>
        <fullName evidence="2">Uncharacterized protein</fullName>
    </submittedName>
</protein>
<proteinExistence type="predicted"/>